<dbReference type="PANTHER" id="PTHR21314:SF1">
    <property type="entry name" value="QUEUOSINE SALVAGE PROTEIN"/>
    <property type="match status" value="1"/>
</dbReference>
<name>A0A9P5YEW9_9AGAR</name>
<keyword evidence="1" id="KW-0378">Hydrolase</keyword>
<accession>A0A9P5YEW9</accession>
<protein>
    <recommendedName>
        <fullName evidence="1">Queuosine 5'-phosphate N-glycosylase/hydrolase</fullName>
        <ecNumber evidence="1">3.2.2.-</ecNumber>
    </recommendedName>
    <alternativeName>
        <fullName evidence="1">Queuosine-nucleotide N-glycosylase/hydrolase</fullName>
    </alternativeName>
</protein>
<evidence type="ECO:0000313" key="2">
    <source>
        <dbReference type="EMBL" id="KAF9467261.1"/>
    </source>
</evidence>
<dbReference type="AlphaFoldDB" id="A0A9P5YEW9"/>
<dbReference type="GO" id="GO:0016787">
    <property type="term" value="F:hydrolase activity"/>
    <property type="evidence" value="ECO:0007669"/>
    <property type="project" value="UniProtKB-KW"/>
</dbReference>
<dbReference type="OrthoDB" id="416777at2759"/>
<evidence type="ECO:0000313" key="3">
    <source>
        <dbReference type="Proteomes" id="UP000807353"/>
    </source>
</evidence>
<dbReference type="EMBL" id="MU150237">
    <property type="protein sequence ID" value="KAF9467261.1"/>
    <property type="molecule type" value="Genomic_DNA"/>
</dbReference>
<sequence length="284" mass="31083">MQTIAFTKVAELLSVNVHIERPHESILGLTVGELGGPMYELVQLITTTLNKTGEILVDMGYPNFGTFVAESLKAATNARSISDSTAELDVVLERLVRAIPAFQDMAEVNGQPIYCFKKALFLIHAISVRFGSITPPPFPIPSTIGSPVFTDNVLPSMLIHLGIIDLSASPSLSSLFPNAGSEGSLKTLLDVHESTSVPKSLPKEGPVLTSHQAYILRAAAIDACELIVEEAQNLSSNTLPSDNTLYWIREITLPDLDMWIWAVAKDRADYRALERFVLRDTVFF</sequence>
<dbReference type="InterPro" id="IPR019438">
    <property type="entry name" value="Q_salvage"/>
</dbReference>
<dbReference type="GO" id="GO:0006400">
    <property type="term" value="P:tRNA modification"/>
    <property type="evidence" value="ECO:0007669"/>
    <property type="project" value="TreeGrafter"/>
</dbReference>
<evidence type="ECO:0000256" key="1">
    <source>
        <dbReference type="RuleBase" id="RU365002"/>
    </source>
</evidence>
<comment type="function">
    <text evidence="1">Catalyzes the hydrolysis of queuosine 5'-phosphate, releasing the nucleobase queuine (q). Is required for salvage of queuine from exogenous queuosine (Q) that is imported and then converted to queuosine 5'-phosphate intracellularly.</text>
</comment>
<keyword evidence="3" id="KW-1185">Reference proteome</keyword>
<comment type="catalytic activity">
    <reaction evidence="1">
        <text>queuosine 5'-phosphate + H2O = queuine + D-ribose 5-phosphate</text>
        <dbReference type="Rhea" id="RHEA:75387"/>
        <dbReference type="ChEBI" id="CHEBI:15377"/>
        <dbReference type="ChEBI" id="CHEBI:17433"/>
        <dbReference type="ChEBI" id="CHEBI:78346"/>
        <dbReference type="ChEBI" id="CHEBI:194371"/>
    </reaction>
    <physiologicalReaction direction="left-to-right" evidence="1">
        <dbReference type="Rhea" id="RHEA:75388"/>
    </physiologicalReaction>
</comment>
<dbReference type="Proteomes" id="UP000807353">
    <property type="component" value="Unassembled WGS sequence"/>
</dbReference>
<proteinExistence type="inferred from homology"/>
<dbReference type="EC" id="3.2.2.-" evidence="1"/>
<reference evidence="2" key="1">
    <citation type="submission" date="2020-11" db="EMBL/GenBank/DDBJ databases">
        <authorList>
            <consortium name="DOE Joint Genome Institute"/>
            <person name="Ahrendt S."/>
            <person name="Riley R."/>
            <person name="Andreopoulos W."/>
            <person name="Labutti K."/>
            <person name="Pangilinan J."/>
            <person name="Ruiz-Duenas F.J."/>
            <person name="Barrasa J.M."/>
            <person name="Sanchez-Garcia M."/>
            <person name="Camarero S."/>
            <person name="Miyauchi S."/>
            <person name="Serrano A."/>
            <person name="Linde D."/>
            <person name="Babiker R."/>
            <person name="Drula E."/>
            <person name="Ayuso-Fernandez I."/>
            <person name="Pacheco R."/>
            <person name="Padilla G."/>
            <person name="Ferreira P."/>
            <person name="Barriuso J."/>
            <person name="Kellner H."/>
            <person name="Castanera R."/>
            <person name="Alfaro M."/>
            <person name="Ramirez L."/>
            <person name="Pisabarro A.G."/>
            <person name="Kuo A."/>
            <person name="Tritt A."/>
            <person name="Lipzen A."/>
            <person name="He G."/>
            <person name="Yan M."/>
            <person name="Ng V."/>
            <person name="Cullen D."/>
            <person name="Martin F."/>
            <person name="Rosso M.-N."/>
            <person name="Henrissat B."/>
            <person name="Hibbett D."/>
            <person name="Martinez A.T."/>
            <person name="Grigoriev I.V."/>
        </authorList>
    </citation>
    <scope>NUCLEOTIDE SEQUENCE</scope>
    <source>
        <strain evidence="2">CBS 247.69</strain>
    </source>
</reference>
<comment type="similarity">
    <text evidence="1">Belongs to the QNG1 protein family.</text>
</comment>
<comment type="caution">
    <text evidence="2">The sequence shown here is derived from an EMBL/GenBank/DDBJ whole genome shotgun (WGS) entry which is preliminary data.</text>
</comment>
<dbReference type="PANTHER" id="PTHR21314">
    <property type="entry name" value="QUEUOSINE 5'-PHOSPHATE N-GLYCOSYLASE_HYDROLASE-RELATED"/>
    <property type="match status" value="1"/>
</dbReference>
<organism evidence="2 3">
    <name type="scientific">Collybia nuda</name>
    <dbReference type="NCBI Taxonomy" id="64659"/>
    <lineage>
        <taxon>Eukaryota</taxon>
        <taxon>Fungi</taxon>
        <taxon>Dikarya</taxon>
        <taxon>Basidiomycota</taxon>
        <taxon>Agaricomycotina</taxon>
        <taxon>Agaricomycetes</taxon>
        <taxon>Agaricomycetidae</taxon>
        <taxon>Agaricales</taxon>
        <taxon>Tricholomatineae</taxon>
        <taxon>Clitocybaceae</taxon>
        <taxon>Collybia</taxon>
    </lineage>
</organism>
<gene>
    <name evidence="2" type="ORF">BDZ94DRAFT_1248929</name>
</gene>